<organism evidence="1 2">
    <name type="scientific">Lacinutrix neustonica</name>
    <dbReference type="NCBI Taxonomy" id="2980107"/>
    <lineage>
        <taxon>Bacteria</taxon>
        <taxon>Pseudomonadati</taxon>
        <taxon>Bacteroidota</taxon>
        <taxon>Flavobacteriia</taxon>
        <taxon>Flavobacteriales</taxon>
        <taxon>Flavobacteriaceae</taxon>
        <taxon>Lacinutrix</taxon>
    </lineage>
</organism>
<reference evidence="1" key="1">
    <citation type="submission" date="2022-11" db="EMBL/GenBank/DDBJ databases">
        <title>Lacinutrix neustonica HL-RS19T sp. nov., isolated from the surface microlayer sample of brackish Lake Shihwa.</title>
        <authorList>
            <person name="Choi J.Y."/>
            <person name="Hwang C.Y."/>
        </authorList>
    </citation>
    <scope>NUCLEOTIDE SEQUENCE</scope>
    <source>
        <strain evidence="1">HL-RS19</strain>
    </source>
</reference>
<protein>
    <submittedName>
        <fullName evidence="1">Uncharacterized protein</fullName>
    </submittedName>
</protein>
<evidence type="ECO:0000313" key="2">
    <source>
        <dbReference type="Proteomes" id="UP001164705"/>
    </source>
</evidence>
<dbReference type="AlphaFoldDB" id="A0A9E8MY13"/>
<dbReference type="Proteomes" id="UP001164705">
    <property type="component" value="Chromosome"/>
</dbReference>
<sequence>MQHIKQHIIIKSLAIILVLAVLLPAAVKFNHIFENHKHEVCDNPQDTHFHNIDLDCEFYKFNLNTVYTVTFKEIEFGFTEDNHNILSSQYEFVSAFQKLPFSLRGPPQLV</sequence>
<accession>A0A9E8MY13</accession>
<gene>
    <name evidence="1" type="ORF">N7U66_01025</name>
</gene>
<keyword evidence="2" id="KW-1185">Reference proteome</keyword>
<name>A0A9E8MY13_9FLAO</name>
<dbReference type="KEGG" id="lnu:N7U66_01025"/>
<evidence type="ECO:0000313" key="1">
    <source>
        <dbReference type="EMBL" id="WAC02355.1"/>
    </source>
</evidence>
<dbReference type="EMBL" id="CP113088">
    <property type="protein sequence ID" value="WAC02355.1"/>
    <property type="molecule type" value="Genomic_DNA"/>
</dbReference>
<dbReference type="RefSeq" id="WP_267676952.1">
    <property type="nucleotide sequence ID" value="NZ_CP113088.1"/>
</dbReference>
<proteinExistence type="predicted"/>